<dbReference type="AlphaFoldDB" id="A0A0A1UE92"/>
<accession>A0A0A1UE92</accession>
<dbReference type="EMBL" id="KB206395">
    <property type="protein sequence ID" value="ELP92101.1"/>
    <property type="molecule type" value="Genomic_DNA"/>
</dbReference>
<dbReference type="GeneID" id="14891100"/>
<name>A0A0A1UE92_ENTIV</name>
<keyword evidence="2" id="KW-1185">Reference proteome</keyword>
<reference evidence="1 2" key="1">
    <citation type="submission" date="2012-10" db="EMBL/GenBank/DDBJ databases">
        <authorList>
            <person name="Zafar N."/>
            <person name="Inman J."/>
            <person name="Hall N."/>
            <person name="Lorenzi H."/>
            <person name="Caler E."/>
        </authorList>
    </citation>
    <scope>NUCLEOTIDE SEQUENCE [LARGE SCALE GENOMIC DNA]</scope>
    <source>
        <strain evidence="1 2">IP1</strain>
    </source>
</reference>
<dbReference type="KEGG" id="eiv:EIN_379980"/>
<proteinExistence type="predicted"/>
<sequence>MSKQITLKEEITNLQRVGKSTVITTSKTSLALWDVVKTQSLKSVMFPPGEEVLKSDVYIGSGGFSVFSTTSNNAVLFMTKQSFDYAKAVKCQMGGATHCVRAVSDKVCYVGVGPKLYNVSFENSVPAVSLICAFAGAVLAIHVTSQKSYVIFEKGGKIAISSLENGKVVKSLDLPCETMDLSFFVTEFYIINKNDSFIVPINLDSFRQADLVYKAGDQNADYTMLCGAKTQLKNRTYGTEITSFPASDLGVFVDGYVVMYLKKESTLKIEAVTQRDCLFSSLLKTADVKQAISFDDLKQRKAMEIENDGTTTTDEDVEKFVKGDAPTKIKMINNWVEQTSPTLLLVWEVLESRMKEDSFFKENWGWFKVFVQTTFTADTEKVFEELKKQKKVDEMLELAIGMTELPDDVLVDMLKTCLKDKKSDLASLLNRNLNTQTTSTLVLSKLSSEEAKTLFEFLIEEIQTGDNPVSYTVNWLIALLDAKASLMITDESFVEALRKAEGIINGQVHLVDLCEELFPYVDQVMQKRELPLKEKSDYVVFDLF</sequence>
<dbReference type="Proteomes" id="UP000014680">
    <property type="component" value="Unassembled WGS sequence"/>
</dbReference>
<protein>
    <submittedName>
        <fullName evidence="1">Uncharacterized protein</fullName>
    </submittedName>
</protein>
<evidence type="ECO:0000313" key="2">
    <source>
        <dbReference type="Proteomes" id="UP000014680"/>
    </source>
</evidence>
<gene>
    <name evidence="1" type="ORF">EIN_379980</name>
</gene>
<dbReference type="VEuPathDB" id="AmoebaDB:EIN_379980"/>
<dbReference type="RefSeq" id="XP_004258872.1">
    <property type="nucleotide sequence ID" value="XM_004258824.1"/>
</dbReference>
<organism evidence="1 2">
    <name type="scientific">Entamoeba invadens IP1</name>
    <dbReference type="NCBI Taxonomy" id="370355"/>
    <lineage>
        <taxon>Eukaryota</taxon>
        <taxon>Amoebozoa</taxon>
        <taxon>Evosea</taxon>
        <taxon>Archamoebae</taxon>
        <taxon>Mastigamoebida</taxon>
        <taxon>Entamoebidae</taxon>
        <taxon>Entamoeba</taxon>
    </lineage>
</organism>
<dbReference type="OMA" id="FENSVPA"/>
<evidence type="ECO:0000313" key="1">
    <source>
        <dbReference type="EMBL" id="ELP92101.1"/>
    </source>
</evidence>